<dbReference type="AlphaFoldDB" id="A0A9P8L0K5"/>
<reference evidence="2" key="1">
    <citation type="submission" date="2021-03" db="EMBL/GenBank/DDBJ databases">
        <title>Comparative genomics and phylogenomic investigation of the class Geoglossomycetes provide insights into ecological specialization and systematics.</title>
        <authorList>
            <person name="Melie T."/>
            <person name="Pirro S."/>
            <person name="Miller A.N."/>
            <person name="Quandt A."/>
        </authorList>
    </citation>
    <scope>NUCLEOTIDE SEQUENCE</scope>
    <source>
        <strain evidence="2">GBOQ0MN5Z8</strain>
    </source>
</reference>
<evidence type="ECO:0000313" key="2">
    <source>
        <dbReference type="EMBL" id="KAH0544768.1"/>
    </source>
</evidence>
<accession>A0A9P8L0K5</accession>
<dbReference type="EMBL" id="JAGHQL010000014">
    <property type="protein sequence ID" value="KAH0544768.1"/>
    <property type="molecule type" value="Genomic_DNA"/>
</dbReference>
<name>A0A9P8L0K5_9PEZI</name>
<keyword evidence="3" id="KW-1185">Reference proteome</keyword>
<evidence type="ECO:0000259" key="1">
    <source>
        <dbReference type="SMART" id="SM00672"/>
    </source>
</evidence>
<protein>
    <recommendedName>
        <fullName evidence="1">Glycosyl transferase CAP10 domain-containing protein</fullName>
    </recommendedName>
</protein>
<dbReference type="InterPro" id="IPR051091">
    <property type="entry name" value="O-Glucosyltr/Glycosyltrsf_90"/>
</dbReference>
<dbReference type="SMART" id="SM00672">
    <property type="entry name" value="CAP10"/>
    <property type="match status" value="1"/>
</dbReference>
<dbReference type="Proteomes" id="UP000698800">
    <property type="component" value="Unassembled WGS sequence"/>
</dbReference>
<comment type="caution">
    <text evidence="2">The sequence shown here is derived from an EMBL/GenBank/DDBJ whole genome shotgun (WGS) entry which is preliminary data.</text>
</comment>
<dbReference type="InterPro" id="IPR006598">
    <property type="entry name" value="CAP10"/>
</dbReference>
<dbReference type="OrthoDB" id="541052at2759"/>
<gene>
    <name evidence="2" type="ORF">FGG08_001135</name>
</gene>
<dbReference type="PANTHER" id="PTHR12203:SF22">
    <property type="entry name" value="CAPSULE ASSOCIATED PROTEIN"/>
    <property type="match status" value="1"/>
</dbReference>
<proteinExistence type="predicted"/>
<dbReference type="Pfam" id="PF05686">
    <property type="entry name" value="Glyco_transf_90"/>
    <property type="match status" value="1"/>
</dbReference>
<evidence type="ECO:0000313" key="3">
    <source>
        <dbReference type="Proteomes" id="UP000698800"/>
    </source>
</evidence>
<organism evidence="2 3">
    <name type="scientific">Glutinoglossum americanum</name>
    <dbReference type="NCBI Taxonomy" id="1670608"/>
    <lineage>
        <taxon>Eukaryota</taxon>
        <taxon>Fungi</taxon>
        <taxon>Dikarya</taxon>
        <taxon>Ascomycota</taxon>
        <taxon>Pezizomycotina</taxon>
        <taxon>Geoglossomycetes</taxon>
        <taxon>Geoglossales</taxon>
        <taxon>Geoglossaceae</taxon>
        <taxon>Glutinoglossum</taxon>
    </lineage>
</organism>
<sequence>MVLRPTMAMMRRMAISAGVVIVVGLLYRVYFGRVVVSTTDWPSSLGHHIINDDDDLNPSSPSTSFHPIDLLVLKAQKQFQSLLSKKTSDLRSAAAAYRSRRGRHPPPGFDIWYNFAKKHNSLMIEDFFDQIYHDITPLWALPPSQMRRDIRGQDNNFIRIRNGIATKQGDFWRMQTWRDMIGEIAMYLPDMDIALNVMDEPRLSVKWEDMEEYMRKEGEGRKMATKGDVLSEYSGVIEGEDDATPEEEFDWDRSAPYFPLTRLACPPNSSARLAPLLPTFSAKPTITLQHTLPHTYKGYISNYTLSGSICHQPDLQGLHGALVCPISTRSTSRLFPLLGGSKLMTNSEILIPAPIYWEDDPRYATGDSRGKWGKKAPRVTWRGKASGGRDMADNWKAFHRHRFVAMTNASQIRRVESWAETPLNWVHPSGIYNLSALKAGRLGDWVESFADVTFTGFACPEREGAVCPHTQPYFSIAKTSPLNQQFKSKYLIDIDGNSFSGRYRSFLLSSSLPIKATIFREWHDARLIPWKHFVPMDNRFGDLFGIMEYFLGWDGRKFGSGKTGRRVKGHDEVARNIATEGKEWAKRVMRKEDMLLYTWRVLLEFARVIDDRRERLGYVEDL</sequence>
<feature type="domain" description="Glycosyl transferase CAP10" evidence="1">
    <location>
        <begin position="322"/>
        <end position="606"/>
    </location>
</feature>
<dbReference type="PANTHER" id="PTHR12203">
    <property type="entry name" value="KDEL LYS-ASP-GLU-LEU CONTAINING - RELATED"/>
    <property type="match status" value="1"/>
</dbReference>